<proteinExistence type="predicted"/>
<sequence length="197" mass="21922">MRWGSYGEGSSSGVQPSDSGFDWQDNSSLPPDSPDVMQQHGLWRASTPSAATLSQAPSAVAGRTPSSPDATVPDWRAKMRKALHNQNLEINSLEPSYASNPRLFIAFDSKNPEDRHAKTFDPSQPLPPSHSAPVTSGNLHFIQGFAKPTKIKLRELPWVNPVFRRLIYLDSQSNMDYISNEYFGGHMRFLPIDVEQL</sequence>
<reference evidence="2" key="1">
    <citation type="submission" date="2014-06" db="EMBL/GenBank/DDBJ databases">
        <authorList>
            <person name="Ju J."/>
            <person name="Zhang J."/>
        </authorList>
    </citation>
    <scope>NUCLEOTIDE SEQUENCE</scope>
    <source>
        <strain evidence="2">SscI8</strain>
    </source>
</reference>
<evidence type="ECO:0000313" key="2">
    <source>
        <dbReference type="EMBL" id="CDU26041.1"/>
    </source>
</evidence>
<accession>A0A127ZIU7</accession>
<dbReference type="EMBL" id="LK056692">
    <property type="protein sequence ID" value="CDU26041.1"/>
    <property type="molecule type" value="Genomic_DNA"/>
</dbReference>
<evidence type="ECO:0000256" key="1">
    <source>
        <dbReference type="SAM" id="MobiDB-lite"/>
    </source>
</evidence>
<feature type="compositionally biased region" description="Polar residues" evidence="1">
    <location>
        <begin position="46"/>
        <end position="57"/>
    </location>
</feature>
<gene>
    <name evidence="2" type="ORF">SPSC_06208</name>
</gene>
<feature type="compositionally biased region" description="Polar residues" evidence="1">
    <location>
        <begin position="8"/>
        <end position="30"/>
    </location>
</feature>
<feature type="region of interest" description="Disordered" evidence="1">
    <location>
        <begin position="1"/>
        <end position="72"/>
    </location>
</feature>
<organism evidence="2">
    <name type="scientific">Sporisorium scitamineum</name>
    <dbReference type="NCBI Taxonomy" id="49012"/>
    <lineage>
        <taxon>Eukaryota</taxon>
        <taxon>Fungi</taxon>
        <taxon>Dikarya</taxon>
        <taxon>Basidiomycota</taxon>
        <taxon>Ustilaginomycotina</taxon>
        <taxon>Ustilaginomycetes</taxon>
        <taxon>Ustilaginales</taxon>
        <taxon>Ustilaginaceae</taxon>
        <taxon>Sporisorium</taxon>
    </lineage>
</organism>
<protein>
    <submittedName>
        <fullName evidence="2">Related to Effector family protein Eff1</fullName>
    </submittedName>
</protein>
<dbReference type="AlphaFoldDB" id="A0A127ZIU7"/>
<feature type="region of interest" description="Disordered" evidence="1">
    <location>
        <begin position="114"/>
        <end position="133"/>
    </location>
</feature>
<name>A0A127ZIU7_9BASI</name>